<evidence type="ECO:0000313" key="1">
    <source>
        <dbReference type="EMBL" id="RMZ93976.1"/>
    </source>
</evidence>
<sequence length="63" mass="7212">MIASDAKFNSRKLSITCLNTFFHSNSNLTLQTKVNIIIQPFGQWFWNWSDSISESSSDSKLIL</sequence>
<dbReference type="AlphaFoldDB" id="A0A3M7P4H9"/>
<keyword evidence="2" id="KW-1185">Reference proteome</keyword>
<gene>
    <name evidence="1" type="ORF">BpHYR1_018442</name>
</gene>
<name>A0A3M7P4H9_BRAPC</name>
<organism evidence="1 2">
    <name type="scientific">Brachionus plicatilis</name>
    <name type="common">Marine rotifer</name>
    <name type="synonym">Brachionus muelleri</name>
    <dbReference type="NCBI Taxonomy" id="10195"/>
    <lineage>
        <taxon>Eukaryota</taxon>
        <taxon>Metazoa</taxon>
        <taxon>Spiralia</taxon>
        <taxon>Gnathifera</taxon>
        <taxon>Rotifera</taxon>
        <taxon>Eurotatoria</taxon>
        <taxon>Monogononta</taxon>
        <taxon>Pseudotrocha</taxon>
        <taxon>Ploima</taxon>
        <taxon>Brachionidae</taxon>
        <taxon>Brachionus</taxon>
    </lineage>
</organism>
<evidence type="ECO:0000313" key="2">
    <source>
        <dbReference type="Proteomes" id="UP000276133"/>
    </source>
</evidence>
<proteinExistence type="predicted"/>
<comment type="caution">
    <text evidence="1">The sequence shown here is derived from an EMBL/GenBank/DDBJ whole genome shotgun (WGS) entry which is preliminary data.</text>
</comment>
<dbReference type="Proteomes" id="UP000276133">
    <property type="component" value="Unassembled WGS sequence"/>
</dbReference>
<dbReference type="EMBL" id="REGN01013400">
    <property type="protein sequence ID" value="RMZ93976.1"/>
    <property type="molecule type" value="Genomic_DNA"/>
</dbReference>
<accession>A0A3M7P4H9</accession>
<protein>
    <submittedName>
        <fullName evidence="1">Uncharacterized protein</fullName>
    </submittedName>
</protein>
<reference evidence="1 2" key="1">
    <citation type="journal article" date="2018" name="Sci. Rep.">
        <title>Genomic signatures of local adaptation to the degree of environmental predictability in rotifers.</title>
        <authorList>
            <person name="Franch-Gras L."/>
            <person name="Hahn C."/>
            <person name="Garcia-Roger E.M."/>
            <person name="Carmona M.J."/>
            <person name="Serra M."/>
            <person name="Gomez A."/>
        </authorList>
    </citation>
    <scope>NUCLEOTIDE SEQUENCE [LARGE SCALE GENOMIC DNA]</scope>
    <source>
        <strain evidence="1">HYR1</strain>
    </source>
</reference>